<gene>
    <name evidence="2" type="ORF">SPV1_13132</name>
</gene>
<dbReference type="Pfam" id="PF13649">
    <property type="entry name" value="Methyltransf_25"/>
    <property type="match status" value="1"/>
</dbReference>
<organism evidence="2 3">
    <name type="scientific">Mariprofundus ferrooxydans PV-1</name>
    <dbReference type="NCBI Taxonomy" id="314345"/>
    <lineage>
        <taxon>Bacteria</taxon>
        <taxon>Pseudomonadati</taxon>
        <taxon>Pseudomonadota</taxon>
        <taxon>Candidatius Mariprofundia</taxon>
        <taxon>Mariprofundales</taxon>
        <taxon>Mariprofundaceae</taxon>
        <taxon>Mariprofundus</taxon>
    </lineage>
</organism>
<dbReference type="AlphaFoldDB" id="Q0EXH3"/>
<dbReference type="STRING" id="314344.AL013_09875"/>
<dbReference type="OrthoDB" id="9800454at2"/>
<dbReference type="Proteomes" id="UP000005297">
    <property type="component" value="Unassembled WGS sequence"/>
</dbReference>
<dbReference type="InterPro" id="IPR041698">
    <property type="entry name" value="Methyltransf_25"/>
</dbReference>
<comment type="caution">
    <text evidence="2">The sequence shown here is derived from an EMBL/GenBank/DDBJ whole genome shotgun (WGS) entry which is preliminary data.</text>
</comment>
<feature type="domain" description="Methyltransferase" evidence="1">
    <location>
        <begin position="70"/>
        <end position="144"/>
    </location>
</feature>
<evidence type="ECO:0000313" key="3">
    <source>
        <dbReference type="Proteomes" id="UP000005297"/>
    </source>
</evidence>
<dbReference type="EMBL" id="AATS01000014">
    <property type="protein sequence ID" value="EAU53943.1"/>
    <property type="molecule type" value="Genomic_DNA"/>
</dbReference>
<dbReference type="RefSeq" id="WP_009850139.1">
    <property type="nucleotide sequence ID" value="NZ_DS022294.1"/>
</dbReference>
<evidence type="ECO:0000259" key="1">
    <source>
        <dbReference type="Pfam" id="PF13649"/>
    </source>
</evidence>
<reference evidence="2 3" key="1">
    <citation type="submission" date="2006-09" db="EMBL/GenBank/DDBJ databases">
        <authorList>
            <person name="Emerson D."/>
            <person name="Ferriera S."/>
            <person name="Johnson J."/>
            <person name="Kravitz S."/>
            <person name="Halpern A."/>
            <person name="Remington K."/>
            <person name="Beeson K."/>
            <person name="Tran B."/>
            <person name="Rogers Y.-H."/>
            <person name="Friedman R."/>
            <person name="Venter J.C."/>
        </authorList>
    </citation>
    <scope>NUCLEOTIDE SEQUENCE [LARGE SCALE GENOMIC DNA]</scope>
    <source>
        <strain evidence="2 3">PV-1</strain>
    </source>
</reference>
<dbReference type="eggNOG" id="COG2226">
    <property type="taxonomic scope" value="Bacteria"/>
</dbReference>
<protein>
    <recommendedName>
        <fullName evidence="1">Methyltransferase domain-containing protein</fullName>
    </recommendedName>
</protein>
<dbReference type="HOGENOM" id="CLU_099766_0_0_0"/>
<keyword evidence="3" id="KW-1185">Reference proteome</keyword>
<sequence>MRSVDPVDEEAQRYQGMHAAQRQAVIERHRDSLDYFGYAPQALYWGTSEEQLARFGMLAGIGIRSGDSLLDVGCGFGDLYCWLRSQDLVVDYTGLDISPEILAKGRELNPALRLVQGELFDFDWAPQSFDWVVLSGTLNWDVGEGSAYARRVIRRMFSLCRFGVAFNLLDIRTLDMTGLGEIVAYQPHKVLAFCEGITSDCTLYCDYLEDDFTIYMRRANV</sequence>
<dbReference type="InParanoid" id="Q0EXH3"/>
<dbReference type="InterPro" id="IPR029063">
    <property type="entry name" value="SAM-dependent_MTases_sf"/>
</dbReference>
<name>Q0EXH3_9PROT</name>
<dbReference type="SUPFAM" id="SSF53335">
    <property type="entry name" value="S-adenosyl-L-methionine-dependent methyltransferases"/>
    <property type="match status" value="1"/>
</dbReference>
<dbReference type="Gene3D" id="3.40.50.150">
    <property type="entry name" value="Vaccinia Virus protein VP39"/>
    <property type="match status" value="1"/>
</dbReference>
<evidence type="ECO:0000313" key="2">
    <source>
        <dbReference type="EMBL" id="EAU53943.1"/>
    </source>
</evidence>
<accession>Q0EXH3</accession>
<proteinExistence type="predicted"/>
<dbReference type="CDD" id="cd02440">
    <property type="entry name" value="AdoMet_MTases"/>
    <property type="match status" value="1"/>
</dbReference>